<evidence type="ECO:0000313" key="1">
    <source>
        <dbReference type="EMBL" id="KAI3923312.1"/>
    </source>
</evidence>
<sequence length="55" mass="6163">MIRRCYYSVETASLLVALEVCYRDGITIIYKSTCLELGDICRKVGLPPGVLTTQH</sequence>
<feature type="non-terminal residue" evidence="1">
    <location>
        <position position="55"/>
    </location>
</feature>
<dbReference type="Proteomes" id="UP001202328">
    <property type="component" value="Unassembled WGS sequence"/>
</dbReference>
<evidence type="ECO:0000313" key="2">
    <source>
        <dbReference type="Proteomes" id="UP001202328"/>
    </source>
</evidence>
<proteinExistence type="predicted"/>
<gene>
    <name evidence="1" type="ORF">MKW98_026905</name>
</gene>
<dbReference type="AlphaFoldDB" id="A0AAD4SWK4"/>
<name>A0AAD4SWK4_9MAGN</name>
<organism evidence="1 2">
    <name type="scientific">Papaver atlanticum</name>
    <dbReference type="NCBI Taxonomy" id="357466"/>
    <lineage>
        <taxon>Eukaryota</taxon>
        <taxon>Viridiplantae</taxon>
        <taxon>Streptophyta</taxon>
        <taxon>Embryophyta</taxon>
        <taxon>Tracheophyta</taxon>
        <taxon>Spermatophyta</taxon>
        <taxon>Magnoliopsida</taxon>
        <taxon>Ranunculales</taxon>
        <taxon>Papaveraceae</taxon>
        <taxon>Papaveroideae</taxon>
        <taxon>Papaver</taxon>
    </lineage>
</organism>
<reference evidence="1" key="1">
    <citation type="submission" date="2022-04" db="EMBL/GenBank/DDBJ databases">
        <title>A functionally conserved STORR gene fusion in Papaver species that diverged 16.8 million years ago.</title>
        <authorList>
            <person name="Catania T."/>
        </authorList>
    </citation>
    <scope>NUCLEOTIDE SEQUENCE</scope>
    <source>
        <strain evidence="1">S-188037</strain>
    </source>
</reference>
<comment type="caution">
    <text evidence="1">The sequence shown here is derived from an EMBL/GenBank/DDBJ whole genome shotgun (WGS) entry which is preliminary data.</text>
</comment>
<protein>
    <submittedName>
        <fullName evidence="1">Uncharacterized protein</fullName>
    </submittedName>
</protein>
<accession>A0AAD4SWK4</accession>
<keyword evidence="2" id="KW-1185">Reference proteome</keyword>
<dbReference type="EMBL" id="JAJJMB010008487">
    <property type="protein sequence ID" value="KAI3923312.1"/>
    <property type="molecule type" value="Genomic_DNA"/>
</dbReference>